<evidence type="ECO:0000259" key="6">
    <source>
        <dbReference type="Pfam" id="PF14464"/>
    </source>
</evidence>
<evidence type="ECO:0000313" key="7">
    <source>
        <dbReference type="EMBL" id="MDP8175230.1"/>
    </source>
</evidence>
<comment type="caution">
    <text evidence="7">The sequence shown here is derived from an EMBL/GenBank/DDBJ whole genome shotgun (WGS) entry which is preliminary data.</text>
</comment>
<evidence type="ECO:0000313" key="8">
    <source>
        <dbReference type="Proteomes" id="UP001231736"/>
    </source>
</evidence>
<keyword evidence="5" id="KW-0482">Metalloprotease</keyword>
<reference evidence="7" key="1">
    <citation type="journal article" date="2023" name="Front. Microbiol.">
        <title>Phylogeography and host specificity of Pasteurellaceae pathogenic to sea-farmed fish in the north-east Atlantic.</title>
        <authorList>
            <person name="Gulla S."/>
            <person name="Colquhoun D.J."/>
            <person name="Olsen A.B."/>
            <person name="Spilsberg B."/>
            <person name="Lagesen K."/>
            <person name="Aakesson C.P."/>
            <person name="Strom S."/>
            <person name="Manji F."/>
            <person name="Birkbeck T.H."/>
            <person name="Nilsen H.K."/>
        </authorList>
    </citation>
    <scope>NUCLEOTIDE SEQUENCE</scope>
    <source>
        <strain evidence="7">98B1</strain>
    </source>
</reference>
<dbReference type="SUPFAM" id="SSF102712">
    <property type="entry name" value="JAB1/MPN domain"/>
    <property type="match status" value="1"/>
</dbReference>
<evidence type="ECO:0000256" key="3">
    <source>
        <dbReference type="ARBA" id="ARBA00022801"/>
    </source>
</evidence>
<evidence type="ECO:0000256" key="5">
    <source>
        <dbReference type="ARBA" id="ARBA00023049"/>
    </source>
</evidence>
<dbReference type="GO" id="GO:0046872">
    <property type="term" value="F:metal ion binding"/>
    <property type="evidence" value="ECO:0007669"/>
    <property type="project" value="UniProtKB-KW"/>
</dbReference>
<dbReference type="GO" id="GO:0006508">
    <property type="term" value="P:proteolysis"/>
    <property type="evidence" value="ECO:0007669"/>
    <property type="project" value="UniProtKB-KW"/>
</dbReference>
<keyword evidence="4" id="KW-0862">Zinc</keyword>
<evidence type="ECO:0000256" key="4">
    <source>
        <dbReference type="ARBA" id="ARBA00022833"/>
    </source>
</evidence>
<proteinExistence type="predicted"/>
<dbReference type="GO" id="GO:0008237">
    <property type="term" value="F:metallopeptidase activity"/>
    <property type="evidence" value="ECO:0007669"/>
    <property type="project" value="UniProtKB-KW"/>
</dbReference>
<dbReference type="Proteomes" id="UP001231736">
    <property type="component" value="Unassembled WGS sequence"/>
</dbReference>
<dbReference type="EMBL" id="JASAYT010000021">
    <property type="protein sequence ID" value="MDP8175230.1"/>
    <property type="molecule type" value="Genomic_DNA"/>
</dbReference>
<evidence type="ECO:0000256" key="2">
    <source>
        <dbReference type="ARBA" id="ARBA00022723"/>
    </source>
</evidence>
<organism evidence="7 8">
    <name type="scientific">Phocoenobacter skyensis</name>
    <dbReference type="NCBI Taxonomy" id="97481"/>
    <lineage>
        <taxon>Bacteria</taxon>
        <taxon>Pseudomonadati</taxon>
        <taxon>Pseudomonadota</taxon>
        <taxon>Gammaproteobacteria</taxon>
        <taxon>Pasteurellales</taxon>
        <taxon>Pasteurellaceae</taxon>
        <taxon>Phocoenobacter</taxon>
    </lineage>
</organism>
<feature type="domain" description="JAB" evidence="6">
    <location>
        <begin position="27"/>
        <end position="119"/>
    </location>
</feature>
<dbReference type="InterPro" id="IPR028090">
    <property type="entry name" value="JAB_dom_prok"/>
</dbReference>
<dbReference type="Gene3D" id="3.40.140.10">
    <property type="entry name" value="Cytidine Deaminase, domain 2"/>
    <property type="match status" value="1"/>
</dbReference>
<protein>
    <submittedName>
        <fullName evidence="7">Mov34/MPN/PAD-1 family protein</fullName>
    </submittedName>
</protein>
<keyword evidence="3" id="KW-0378">Hydrolase</keyword>
<sequence>MMTYYEWRTANSAFTVRIDKYVLDELAVYRQSLTGNEPESLGILIGKVWRSAFWVKFITKPNKLDKCSRFHCERSIESATINYQTLQYLNTQSKNQLHYLGEWHTHPQTSPTPSIQDYSGWGLLPENNYFNHNVRLFMICSTEDYHSDWLAVQINGVFFDLILQNEQD</sequence>
<keyword evidence="2" id="KW-0479">Metal-binding</keyword>
<accession>A0AAJ6P303</accession>
<dbReference type="Pfam" id="PF14464">
    <property type="entry name" value="Prok-JAB"/>
    <property type="match status" value="1"/>
</dbReference>
<evidence type="ECO:0000256" key="1">
    <source>
        <dbReference type="ARBA" id="ARBA00022670"/>
    </source>
</evidence>
<dbReference type="AlphaFoldDB" id="A0AAJ6P303"/>
<keyword evidence="1" id="KW-0645">Protease</keyword>
<gene>
    <name evidence="7" type="ORF">QJU97_07155</name>
</gene>
<name>A0AAJ6P303_9PAST</name>